<gene>
    <name evidence="2" type="ORF">V1477_008075</name>
    <name evidence="1" type="ORF">V1477_016639</name>
</gene>
<dbReference type="EMBL" id="JAYRBN010000054">
    <property type="protein sequence ID" value="KAL2743817.1"/>
    <property type="molecule type" value="Genomic_DNA"/>
</dbReference>
<evidence type="ECO:0000313" key="2">
    <source>
        <dbReference type="EMBL" id="KAL2743817.1"/>
    </source>
</evidence>
<organism evidence="2 3">
    <name type="scientific">Vespula maculifrons</name>
    <name type="common">Eastern yellow jacket</name>
    <name type="synonym">Wasp</name>
    <dbReference type="NCBI Taxonomy" id="7453"/>
    <lineage>
        <taxon>Eukaryota</taxon>
        <taxon>Metazoa</taxon>
        <taxon>Ecdysozoa</taxon>
        <taxon>Arthropoda</taxon>
        <taxon>Hexapoda</taxon>
        <taxon>Insecta</taxon>
        <taxon>Pterygota</taxon>
        <taxon>Neoptera</taxon>
        <taxon>Endopterygota</taxon>
        <taxon>Hymenoptera</taxon>
        <taxon>Apocrita</taxon>
        <taxon>Aculeata</taxon>
        <taxon>Vespoidea</taxon>
        <taxon>Vespidae</taxon>
        <taxon>Vespinae</taxon>
        <taxon>Vespula</taxon>
    </lineage>
</organism>
<name>A0ABD2CFH1_VESMC</name>
<dbReference type="EMBL" id="JAYRBN010000098">
    <property type="protein sequence ID" value="KAL2729158.1"/>
    <property type="molecule type" value="Genomic_DNA"/>
</dbReference>
<accession>A0ABD2CFH1</accession>
<evidence type="ECO:0000313" key="1">
    <source>
        <dbReference type="EMBL" id="KAL2729158.1"/>
    </source>
</evidence>
<protein>
    <submittedName>
        <fullName evidence="2">Uncharacterized protein</fullName>
    </submittedName>
</protein>
<comment type="caution">
    <text evidence="2">The sequence shown here is derived from an EMBL/GenBank/DDBJ whole genome shotgun (WGS) entry which is preliminary data.</text>
</comment>
<proteinExistence type="predicted"/>
<sequence length="67" mass="7989">MPHENFHTDAEILLFDNGKRRSKLDNNLSNVPIKFWDIYSDKEQSQNIFMAPKPELIRRRTIKCVTK</sequence>
<evidence type="ECO:0000313" key="3">
    <source>
        <dbReference type="Proteomes" id="UP001607303"/>
    </source>
</evidence>
<dbReference type="Proteomes" id="UP001607303">
    <property type="component" value="Unassembled WGS sequence"/>
</dbReference>
<keyword evidence="3" id="KW-1185">Reference proteome</keyword>
<reference evidence="2 3" key="1">
    <citation type="journal article" date="2024" name="Ann. Entomol. Soc. Am.">
        <title>Genomic analyses of the southern and eastern yellowjacket wasps (Hymenoptera: Vespidae) reveal evolutionary signatures of social life.</title>
        <authorList>
            <person name="Catto M.A."/>
            <person name="Caine P.B."/>
            <person name="Orr S.E."/>
            <person name="Hunt B.G."/>
            <person name="Goodisman M.A.D."/>
        </authorList>
    </citation>
    <scope>NUCLEOTIDE SEQUENCE [LARGE SCALE GENOMIC DNA]</scope>
    <source>
        <strain evidence="2">232</strain>
        <tissue evidence="2">Head and thorax</tissue>
    </source>
</reference>
<dbReference type="AlphaFoldDB" id="A0ABD2CFH1"/>